<evidence type="ECO:0000256" key="2">
    <source>
        <dbReference type="ARBA" id="ARBA00022605"/>
    </source>
</evidence>
<dbReference type="eggNOG" id="COG0019">
    <property type="taxonomic scope" value="Bacteria"/>
</dbReference>
<dbReference type="NCBIfam" id="TIGR01048">
    <property type="entry name" value="lysA"/>
    <property type="match status" value="1"/>
</dbReference>
<evidence type="ECO:0000256" key="6">
    <source>
        <dbReference type="ARBA" id="ARBA00023239"/>
    </source>
</evidence>
<feature type="domain" description="Orn/DAP/Arg decarboxylase 2 N-terminal" evidence="16">
    <location>
        <begin position="35"/>
        <end position="279"/>
    </location>
</feature>
<dbReference type="InParanoid" id="F8A801"/>
<evidence type="ECO:0000313" key="17">
    <source>
        <dbReference type="EMBL" id="AEH44994.1"/>
    </source>
</evidence>
<evidence type="ECO:0000256" key="7">
    <source>
        <dbReference type="ARBA" id="ARBA00050464"/>
    </source>
</evidence>
<keyword evidence="18" id="KW-1185">Reference proteome</keyword>
<dbReference type="GO" id="GO:0030170">
    <property type="term" value="F:pyridoxal phosphate binding"/>
    <property type="evidence" value="ECO:0007669"/>
    <property type="project" value="UniProtKB-UniRule"/>
</dbReference>
<reference evidence="18" key="1">
    <citation type="submission" date="2011-04" db="EMBL/GenBank/DDBJ databases">
        <title>The complete genome of Thermodesulfatator indicus DSM 15286.</title>
        <authorList>
            <person name="Lucas S."/>
            <person name="Copeland A."/>
            <person name="Lapidus A."/>
            <person name="Bruce D."/>
            <person name="Goodwin L."/>
            <person name="Pitluck S."/>
            <person name="Peters L."/>
            <person name="Kyrpides N."/>
            <person name="Mavromatis K."/>
            <person name="Pagani I."/>
            <person name="Ivanova N."/>
            <person name="Saunders L."/>
            <person name="Detter J.C."/>
            <person name="Tapia R."/>
            <person name="Han C."/>
            <person name="Land M."/>
            <person name="Hauser L."/>
            <person name="Markowitz V."/>
            <person name="Cheng J.-F."/>
            <person name="Hugenholtz P."/>
            <person name="Woyke T."/>
            <person name="Wu D."/>
            <person name="Spring S."/>
            <person name="Schroeder M."/>
            <person name="Brambilla E."/>
            <person name="Klenk H.-P."/>
            <person name="Eisen J.A."/>
        </authorList>
    </citation>
    <scope>NUCLEOTIDE SEQUENCE [LARGE SCALE GENOMIC DNA]</scope>
    <source>
        <strain evidence="18">DSM 15286 / JCM 11887 / CIR29812</strain>
    </source>
</reference>
<sequence>MHHFQYRDGELYAEDVPVRAIAKKVGTPFYLYSTATLKRHFQVFDEAFSGLPHLVCYSIKANSNLAILRLFANKGSGADIVSGGELYRALKAGFPPKKIVFSGVGKTQREMREALKAGILMFNVESLGELKTLAQVAKRMGKVAPIAIRINPDVDPKTHPHITTGLMKSKFGLDVETAFEAYLFAKEHPNLDILGVDCHIGSQLTEISPFVEALKRIKIFVEKLKEHGIKIKYIDLGGGLGIVYGKESPPPPSEYAQALKQELAGLDVTLILEPGRVIVGNAGILVTRVLYFKETPVKNFVIIDAAMNDLLRPVLYQAYHEIIPILSKNRPKLVADVVGPVCETGDFFARDREIPKVKSGELLAVMSAGAYGFVMASNYNSRPRPAEVMVNGKDFYVVRKRENYARLIAGEKIPPFLENKSA</sequence>
<dbReference type="EMBL" id="CP002683">
    <property type="protein sequence ID" value="AEH44994.1"/>
    <property type="molecule type" value="Genomic_DNA"/>
</dbReference>
<dbReference type="CDD" id="cd06828">
    <property type="entry name" value="PLPDE_III_DapDC"/>
    <property type="match status" value="1"/>
</dbReference>
<evidence type="ECO:0000256" key="5">
    <source>
        <dbReference type="ARBA" id="ARBA00023154"/>
    </source>
</evidence>
<dbReference type="PROSITE" id="PS00879">
    <property type="entry name" value="ODR_DC_2_2"/>
    <property type="match status" value="1"/>
</dbReference>
<dbReference type="RefSeq" id="WP_013907736.1">
    <property type="nucleotide sequence ID" value="NC_015681.1"/>
</dbReference>
<dbReference type="SUPFAM" id="SSF51419">
    <property type="entry name" value="PLP-binding barrel"/>
    <property type="match status" value="1"/>
</dbReference>
<feature type="binding site" evidence="12">
    <location>
        <position position="276"/>
    </location>
    <ligand>
        <name>substrate</name>
    </ligand>
</feature>
<dbReference type="UniPathway" id="UPA00034">
    <property type="reaction ID" value="UER00027"/>
</dbReference>
<dbReference type="PRINTS" id="PR01181">
    <property type="entry name" value="DAPDCRBXLASE"/>
</dbReference>
<comment type="similarity">
    <text evidence="9 12">Belongs to the Orn/Lys/Arg decarboxylase class-II family. LysA subfamily.</text>
</comment>
<feature type="binding site" evidence="12">
    <location>
        <position position="371"/>
    </location>
    <ligand>
        <name>pyridoxal 5'-phosphate</name>
        <dbReference type="ChEBI" id="CHEBI:597326"/>
    </ligand>
</feature>
<dbReference type="EC" id="4.1.1.20" evidence="10 12"/>
<dbReference type="Gene3D" id="3.20.20.10">
    <property type="entry name" value="Alanine racemase"/>
    <property type="match status" value="1"/>
</dbReference>
<dbReference type="InterPro" id="IPR009006">
    <property type="entry name" value="Ala_racemase/Decarboxylase_C"/>
</dbReference>
<evidence type="ECO:0000256" key="3">
    <source>
        <dbReference type="ARBA" id="ARBA00022793"/>
    </source>
</evidence>
<evidence type="ECO:0000313" key="18">
    <source>
        <dbReference type="Proteomes" id="UP000006793"/>
    </source>
</evidence>
<dbReference type="HAMAP" id="MF_02120">
    <property type="entry name" value="LysA"/>
    <property type="match status" value="1"/>
</dbReference>
<feature type="modified residue" description="N6-(pyridoxal phosphate)lysine" evidence="12 13">
    <location>
        <position position="60"/>
    </location>
</feature>
<dbReference type="KEGG" id="tid:Thein_1123"/>
<dbReference type="PANTHER" id="PTHR43727">
    <property type="entry name" value="DIAMINOPIMELATE DECARBOXYLASE"/>
    <property type="match status" value="1"/>
</dbReference>
<dbReference type="GO" id="GO:0008836">
    <property type="term" value="F:diaminopimelate decarboxylase activity"/>
    <property type="evidence" value="ECO:0007669"/>
    <property type="project" value="UniProtKB-UniRule"/>
</dbReference>
<dbReference type="AlphaFoldDB" id="F8A801"/>
<name>F8A801_THEID</name>
<feature type="binding site" evidence="12">
    <location>
        <position position="239"/>
    </location>
    <ligand>
        <name>pyridoxal 5'-phosphate</name>
        <dbReference type="ChEBI" id="CHEBI:597326"/>
    </ligand>
</feature>
<feature type="binding site" evidence="12">
    <location>
        <begin position="273"/>
        <end position="276"/>
    </location>
    <ligand>
        <name>pyridoxal 5'-phosphate</name>
        <dbReference type="ChEBI" id="CHEBI:597326"/>
    </ligand>
</feature>
<evidence type="ECO:0000256" key="12">
    <source>
        <dbReference type="HAMAP-Rule" id="MF_02120"/>
    </source>
</evidence>
<evidence type="ECO:0000256" key="10">
    <source>
        <dbReference type="ARBA" id="ARBA00066427"/>
    </source>
</evidence>
<dbReference type="InterPro" id="IPR002986">
    <property type="entry name" value="DAP_deCOOHase_LysA"/>
</dbReference>
<dbReference type="Proteomes" id="UP000006793">
    <property type="component" value="Chromosome"/>
</dbReference>
<comment type="catalytic activity">
    <reaction evidence="7 12 14">
        <text>meso-2,6-diaminopimelate + H(+) = L-lysine + CO2</text>
        <dbReference type="Rhea" id="RHEA:15101"/>
        <dbReference type="ChEBI" id="CHEBI:15378"/>
        <dbReference type="ChEBI" id="CHEBI:16526"/>
        <dbReference type="ChEBI" id="CHEBI:32551"/>
        <dbReference type="ChEBI" id="CHEBI:57791"/>
        <dbReference type="EC" id="4.1.1.20"/>
    </reaction>
</comment>
<keyword evidence="5 12" id="KW-0457">Lysine biosynthesis</keyword>
<reference evidence="17 18" key="2">
    <citation type="journal article" date="2012" name="Stand. Genomic Sci.">
        <title>Complete genome sequence of the thermophilic sulfate-reducing ocean bacterium Thermodesulfatator indicus type strain (CIR29812(T)).</title>
        <authorList>
            <person name="Anderson I."/>
            <person name="Saunders E."/>
            <person name="Lapidus A."/>
            <person name="Nolan M."/>
            <person name="Lucas S."/>
            <person name="Tice H."/>
            <person name="Del Rio T.G."/>
            <person name="Cheng J.F."/>
            <person name="Han C."/>
            <person name="Tapia R."/>
            <person name="Goodwin L.A."/>
            <person name="Pitluck S."/>
            <person name="Liolios K."/>
            <person name="Mavromatis K."/>
            <person name="Pagani I."/>
            <person name="Ivanova N."/>
            <person name="Mikhailova N."/>
            <person name="Pati A."/>
            <person name="Chen A."/>
            <person name="Palaniappan K."/>
            <person name="Land M."/>
            <person name="Hauser L."/>
            <person name="Jeffries C.D."/>
            <person name="Chang Y.J."/>
            <person name="Brambilla E.M."/>
            <person name="Rohde M."/>
            <person name="Spring S."/>
            <person name="Goker M."/>
            <person name="Detter J.C."/>
            <person name="Woyke T."/>
            <person name="Bristow J."/>
            <person name="Eisen J.A."/>
            <person name="Markowitz V."/>
            <person name="Hugenholtz P."/>
            <person name="Kyrpides N.C."/>
            <person name="Klenk H.P."/>
        </authorList>
    </citation>
    <scope>NUCLEOTIDE SEQUENCE [LARGE SCALE GENOMIC DNA]</scope>
    <source>
        <strain evidence="18">DSM 15286 / JCM 11887 / CIR29812</strain>
    </source>
</reference>
<dbReference type="Pfam" id="PF02784">
    <property type="entry name" value="Orn_Arg_deC_N"/>
    <property type="match status" value="1"/>
</dbReference>
<keyword evidence="2 12" id="KW-0028">Amino-acid biosynthesis</keyword>
<dbReference type="InterPro" id="IPR022643">
    <property type="entry name" value="De-COase2_C"/>
</dbReference>
<evidence type="ECO:0000256" key="13">
    <source>
        <dbReference type="PIRSR" id="PIRSR600183-50"/>
    </source>
</evidence>
<keyword evidence="3 12" id="KW-0210">Decarboxylase</keyword>
<evidence type="ECO:0000256" key="4">
    <source>
        <dbReference type="ARBA" id="ARBA00022898"/>
    </source>
</evidence>
<dbReference type="OrthoDB" id="9802241at2"/>
<feature type="binding site" evidence="12">
    <location>
        <position position="371"/>
    </location>
    <ligand>
        <name>substrate</name>
    </ligand>
</feature>
<proteinExistence type="inferred from homology"/>
<dbReference type="FunFam" id="2.40.37.10:FF:000003">
    <property type="entry name" value="Diaminopimelate decarboxylase"/>
    <property type="match status" value="1"/>
</dbReference>
<evidence type="ECO:0000256" key="9">
    <source>
        <dbReference type="ARBA" id="ARBA00060983"/>
    </source>
</evidence>
<feature type="binding site" evidence="12">
    <location>
        <position position="343"/>
    </location>
    <ligand>
        <name>substrate</name>
    </ligand>
</feature>
<evidence type="ECO:0000256" key="8">
    <source>
        <dbReference type="ARBA" id="ARBA00060643"/>
    </source>
</evidence>
<dbReference type="PRINTS" id="PR01179">
    <property type="entry name" value="ODADCRBXLASE"/>
</dbReference>
<protein>
    <recommendedName>
        <fullName evidence="11 12">Diaminopimelate decarboxylase</fullName>
        <shortName evidence="12">DAP decarboxylase</shortName>
        <shortName evidence="12">DAPDC</shortName>
        <ecNumber evidence="10 12">4.1.1.20</ecNumber>
    </recommendedName>
</protein>
<comment type="function">
    <text evidence="12">Specifically catalyzes the decarboxylation of meso-diaminopimelate (meso-DAP) to L-lysine.</text>
</comment>
<dbReference type="PANTHER" id="PTHR43727:SF2">
    <property type="entry name" value="GROUP IV DECARBOXYLASE"/>
    <property type="match status" value="1"/>
</dbReference>
<accession>F8A801</accession>
<comment type="subunit">
    <text evidence="12">Homodimer.</text>
</comment>
<dbReference type="PATRIC" id="fig|667014.3.peg.1155"/>
<feature type="domain" description="Orn/DAP/Arg decarboxylase 2 C-terminal" evidence="15">
    <location>
        <begin position="30"/>
        <end position="369"/>
    </location>
</feature>
<evidence type="ECO:0000259" key="16">
    <source>
        <dbReference type="Pfam" id="PF02784"/>
    </source>
</evidence>
<organism evidence="17 18">
    <name type="scientific">Thermodesulfatator indicus (strain DSM 15286 / JCM 11887 / CIR29812)</name>
    <dbReference type="NCBI Taxonomy" id="667014"/>
    <lineage>
        <taxon>Bacteria</taxon>
        <taxon>Pseudomonadati</taxon>
        <taxon>Thermodesulfobacteriota</taxon>
        <taxon>Thermodesulfobacteria</taxon>
        <taxon>Thermodesulfobacteriales</taxon>
        <taxon>Thermodesulfatatoraceae</taxon>
        <taxon>Thermodesulfatator</taxon>
    </lineage>
</organism>
<evidence type="ECO:0000256" key="11">
    <source>
        <dbReference type="ARBA" id="ARBA00074972"/>
    </source>
</evidence>
<dbReference type="InterPro" id="IPR022657">
    <property type="entry name" value="De-COase2_CS"/>
</dbReference>
<evidence type="ECO:0000256" key="1">
    <source>
        <dbReference type="ARBA" id="ARBA00001933"/>
    </source>
</evidence>
<dbReference type="FunCoup" id="F8A801">
    <property type="interactions" value="355"/>
</dbReference>
<gene>
    <name evidence="12" type="primary">lysA</name>
    <name evidence="17" type="ordered locus">Thein_1123</name>
</gene>
<dbReference type="GO" id="GO:0009089">
    <property type="term" value="P:lysine biosynthetic process via diaminopimelate"/>
    <property type="evidence" value="ECO:0007669"/>
    <property type="project" value="UniProtKB-UniRule"/>
</dbReference>
<dbReference type="InterPro" id="IPR000183">
    <property type="entry name" value="Orn/DAP/Arg_de-COase"/>
</dbReference>
<feature type="active site" description="Proton donor" evidence="13">
    <location>
        <position position="342"/>
    </location>
</feature>
<dbReference type="HOGENOM" id="CLU_026444_0_0_0"/>
<dbReference type="PaxDb" id="667014-Thein_1123"/>
<dbReference type="SUPFAM" id="SSF50621">
    <property type="entry name" value="Alanine racemase C-terminal domain-like"/>
    <property type="match status" value="1"/>
</dbReference>
<dbReference type="Gene3D" id="2.40.37.10">
    <property type="entry name" value="Lyase, Ornithine Decarboxylase, Chain A, domain 1"/>
    <property type="match status" value="1"/>
</dbReference>
<dbReference type="STRING" id="667014.Thein_1123"/>
<feature type="binding site" evidence="12">
    <location>
        <position position="316"/>
    </location>
    <ligand>
        <name>substrate</name>
    </ligand>
</feature>
<keyword evidence="4 12" id="KW-0663">Pyridoxal phosphate</keyword>
<comment type="cofactor">
    <cofactor evidence="1 12 13 14">
        <name>pyridoxal 5'-phosphate</name>
        <dbReference type="ChEBI" id="CHEBI:597326"/>
    </cofactor>
</comment>
<evidence type="ECO:0000259" key="15">
    <source>
        <dbReference type="Pfam" id="PF00278"/>
    </source>
</evidence>
<feature type="binding site" evidence="12">
    <location>
        <position position="312"/>
    </location>
    <ligand>
        <name>substrate</name>
    </ligand>
</feature>
<dbReference type="FunFam" id="3.20.20.10:FF:000003">
    <property type="entry name" value="Diaminopimelate decarboxylase"/>
    <property type="match status" value="1"/>
</dbReference>
<dbReference type="InterPro" id="IPR022644">
    <property type="entry name" value="De-COase2_N"/>
</dbReference>
<dbReference type="InterPro" id="IPR029066">
    <property type="entry name" value="PLP-binding_barrel"/>
</dbReference>
<comment type="pathway">
    <text evidence="8 12 14">Amino-acid biosynthesis; L-lysine biosynthesis via DAP pathway; L-lysine from DL-2,6-diaminopimelate: step 1/1.</text>
</comment>
<evidence type="ECO:0000256" key="14">
    <source>
        <dbReference type="RuleBase" id="RU003738"/>
    </source>
</evidence>
<keyword evidence="6 12" id="KW-0456">Lyase</keyword>
<dbReference type="Pfam" id="PF00278">
    <property type="entry name" value="Orn_DAP_Arg_deC"/>
    <property type="match status" value="1"/>
</dbReference>